<dbReference type="Proteomes" id="UP001500121">
    <property type="component" value="Unassembled WGS sequence"/>
</dbReference>
<name>A0ABP8ZFK6_9MICO</name>
<dbReference type="InterPro" id="IPR043519">
    <property type="entry name" value="NT_sf"/>
</dbReference>
<keyword evidence="2" id="KW-1185">Reference proteome</keyword>
<gene>
    <name evidence="1" type="ORF">GCM10025783_30300</name>
</gene>
<dbReference type="Gene3D" id="3.30.460.10">
    <property type="entry name" value="Beta Polymerase, domain 2"/>
    <property type="match status" value="1"/>
</dbReference>
<dbReference type="RefSeq" id="WP_345482186.1">
    <property type="nucleotide sequence ID" value="NZ_BAABLP010000008.1"/>
</dbReference>
<proteinExistence type="predicted"/>
<dbReference type="PANTHER" id="PTHR34822:SF1">
    <property type="entry name" value="GRPB FAMILY PROTEIN"/>
    <property type="match status" value="1"/>
</dbReference>
<dbReference type="PANTHER" id="PTHR34822">
    <property type="entry name" value="GRPB DOMAIN PROTEIN (AFU_ORTHOLOGUE AFUA_1G01530)"/>
    <property type="match status" value="1"/>
</dbReference>
<evidence type="ECO:0000313" key="1">
    <source>
        <dbReference type="EMBL" id="GAA4755095.1"/>
    </source>
</evidence>
<evidence type="ECO:0000313" key="2">
    <source>
        <dbReference type="Proteomes" id="UP001500121"/>
    </source>
</evidence>
<dbReference type="EMBL" id="BAABLP010000008">
    <property type="protein sequence ID" value="GAA4755095.1"/>
    <property type="molecule type" value="Genomic_DNA"/>
</dbReference>
<comment type="caution">
    <text evidence="1">The sequence shown here is derived from an EMBL/GenBank/DDBJ whole genome shotgun (WGS) entry which is preliminary data.</text>
</comment>
<dbReference type="SUPFAM" id="SSF81301">
    <property type="entry name" value="Nucleotidyltransferase"/>
    <property type="match status" value="1"/>
</dbReference>
<protein>
    <submittedName>
        <fullName evidence="1">GrpB family protein</fullName>
    </submittedName>
</protein>
<accession>A0ABP8ZFK6</accession>
<dbReference type="Pfam" id="PF04229">
    <property type="entry name" value="GrpB"/>
    <property type="match status" value="1"/>
</dbReference>
<reference evidence="2" key="1">
    <citation type="journal article" date="2019" name="Int. J. Syst. Evol. Microbiol.">
        <title>The Global Catalogue of Microorganisms (GCM) 10K type strain sequencing project: providing services to taxonomists for standard genome sequencing and annotation.</title>
        <authorList>
            <consortium name="The Broad Institute Genomics Platform"/>
            <consortium name="The Broad Institute Genome Sequencing Center for Infectious Disease"/>
            <person name="Wu L."/>
            <person name="Ma J."/>
        </authorList>
    </citation>
    <scope>NUCLEOTIDE SEQUENCE [LARGE SCALE GENOMIC DNA]</scope>
    <source>
        <strain evidence="2">JCM 19015</strain>
    </source>
</reference>
<sequence length="177" mass="19804">MEDDGVEWFDKPGSEAVEVSAPRAKWVALGARWVAAIEAVVTGGVRVEHIGSTSVPQLPAKPVIDLQLSVADLEDEQSYRPALESLGLVLRQREADHRFFRPPAGEPRTVHVHVCAAGSRWEDDHLQFRNVLRRRPDLADEYARLKASLARQFRYDRASYNSGKSDFIAEAIPSTEE</sequence>
<organism evidence="1 2">
    <name type="scientific">Amnibacterium soli</name>
    <dbReference type="NCBI Taxonomy" id="1282736"/>
    <lineage>
        <taxon>Bacteria</taxon>
        <taxon>Bacillati</taxon>
        <taxon>Actinomycetota</taxon>
        <taxon>Actinomycetes</taxon>
        <taxon>Micrococcales</taxon>
        <taxon>Microbacteriaceae</taxon>
        <taxon>Amnibacterium</taxon>
    </lineage>
</organism>
<dbReference type="InterPro" id="IPR007344">
    <property type="entry name" value="GrpB/CoaE"/>
</dbReference>